<feature type="compositionally biased region" description="Polar residues" evidence="1">
    <location>
        <begin position="145"/>
        <end position="162"/>
    </location>
</feature>
<comment type="caution">
    <text evidence="2">The sequence shown here is derived from an EMBL/GenBank/DDBJ whole genome shotgun (WGS) entry which is preliminary data.</text>
</comment>
<gene>
    <name evidence="2" type="ORF">Plil01_000966600</name>
</gene>
<evidence type="ECO:0000313" key="3">
    <source>
        <dbReference type="Proteomes" id="UP001165083"/>
    </source>
</evidence>
<sequence length="237" mass="26856">MERLQCSLSDRASLSPLEMKTDFMDRDGVLRRSSMVTKRTLMWGASTDTMEYDSDESVADILSDNSQSSAEVELSHLHLTPLAIRPLSESEMDQRLPCEERMRRRTQFQLQLRDRKHSVLVEQNIRHQERLQLWHNAAELDPAVETTSQNTARTPSPRSNTYVDEDGNIRRRSTFTGFGAQPDDPTVLEDQTVNDEAASKPPPSPASLILGKGKTLETPPRIRTSLVLEFAQTFIDS</sequence>
<dbReference type="AlphaFoldDB" id="A0A9W6WR65"/>
<reference evidence="2" key="1">
    <citation type="submission" date="2023-04" db="EMBL/GenBank/DDBJ databases">
        <title>Phytophthora lilii NBRC 32176.</title>
        <authorList>
            <person name="Ichikawa N."/>
            <person name="Sato H."/>
            <person name="Tonouchi N."/>
        </authorList>
    </citation>
    <scope>NUCLEOTIDE SEQUENCE</scope>
    <source>
        <strain evidence="2">NBRC 32176</strain>
    </source>
</reference>
<protein>
    <submittedName>
        <fullName evidence="2">Unnamed protein product</fullName>
    </submittedName>
</protein>
<evidence type="ECO:0000256" key="1">
    <source>
        <dbReference type="SAM" id="MobiDB-lite"/>
    </source>
</evidence>
<feature type="region of interest" description="Disordered" evidence="1">
    <location>
        <begin position="193"/>
        <end position="215"/>
    </location>
</feature>
<accession>A0A9W6WR65</accession>
<dbReference type="Proteomes" id="UP001165083">
    <property type="component" value="Unassembled WGS sequence"/>
</dbReference>
<feature type="region of interest" description="Disordered" evidence="1">
    <location>
        <begin position="144"/>
        <end position="167"/>
    </location>
</feature>
<proteinExistence type="predicted"/>
<dbReference type="EMBL" id="BSXW01000489">
    <property type="protein sequence ID" value="GMF23809.1"/>
    <property type="molecule type" value="Genomic_DNA"/>
</dbReference>
<keyword evidence="3" id="KW-1185">Reference proteome</keyword>
<organism evidence="2 3">
    <name type="scientific">Phytophthora lilii</name>
    <dbReference type="NCBI Taxonomy" id="2077276"/>
    <lineage>
        <taxon>Eukaryota</taxon>
        <taxon>Sar</taxon>
        <taxon>Stramenopiles</taxon>
        <taxon>Oomycota</taxon>
        <taxon>Peronosporomycetes</taxon>
        <taxon>Peronosporales</taxon>
        <taxon>Peronosporaceae</taxon>
        <taxon>Phytophthora</taxon>
    </lineage>
</organism>
<evidence type="ECO:0000313" key="2">
    <source>
        <dbReference type="EMBL" id="GMF23809.1"/>
    </source>
</evidence>
<dbReference type="OrthoDB" id="166495at2759"/>
<name>A0A9W6WR65_9STRA</name>